<sequence>MSYQKIKSMIIKEDKDGNVYIKMTVASNNIIPLNYVKYEGTRTWEQFFYNLLGEDWQPNDSANKYFWKALMTIFFEMIKRNGDDTTQIWLGYHLEDEATKEQKELFEKYLKKFKELYYRLKSLSSLPYKFAVWDDNKGYTVKMTSNRVWRSFYECKQYSLCEAFVVWYKLKEYYSAPNAVISPIVSSPNNGNDKIKDFLTQIIS</sequence>
<proteinExistence type="predicted"/>
<evidence type="ECO:0000313" key="1">
    <source>
        <dbReference type="EMBL" id="DAF43987.1"/>
    </source>
</evidence>
<reference evidence="1" key="1">
    <citation type="journal article" date="2021" name="Proc. Natl. Acad. Sci. U.S.A.">
        <title>A Catalog of Tens of Thousands of Viruses from Human Metagenomes Reveals Hidden Associations with Chronic Diseases.</title>
        <authorList>
            <person name="Tisza M.J."/>
            <person name="Buck C.B."/>
        </authorList>
    </citation>
    <scope>NUCLEOTIDE SEQUENCE</scope>
    <source>
        <strain evidence="1">CtNQV2</strain>
    </source>
</reference>
<dbReference type="EMBL" id="BK032510">
    <property type="protein sequence ID" value="DAF43987.1"/>
    <property type="molecule type" value="Genomic_DNA"/>
</dbReference>
<accession>A0A8S5RZQ1</accession>
<organism evidence="1">
    <name type="scientific">Myoviridae sp. ctNQV2</name>
    <dbReference type="NCBI Taxonomy" id="2827683"/>
    <lineage>
        <taxon>Viruses</taxon>
        <taxon>Duplodnaviria</taxon>
        <taxon>Heunggongvirae</taxon>
        <taxon>Uroviricota</taxon>
        <taxon>Caudoviricetes</taxon>
    </lineage>
</organism>
<name>A0A8S5RZQ1_9CAUD</name>
<protein>
    <submittedName>
        <fullName evidence="1">Uncharacterized protein</fullName>
    </submittedName>
</protein>